<evidence type="ECO:0000313" key="2">
    <source>
        <dbReference type="Proteomes" id="UP000688137"/>
    </source>
</evidence>
<keyword evidence="2" id="KW-1185">Reference proteome</keyword>
<accession>A0A8S1KJK3</accession>
<name>A0A8S1KJK3_PARPR</name>
<reference evidence="1" key="1">
    <citation type="submission" date="2021-01" db="EMBL/GenBank/DDBJ databases">
        <authorList>
            <consortium name="Genoscope - CEA"/>
            <person name="William W."/>
        </authorList>
    </citation>
    <scope>NUCLEOTIDE SEQUENCE</scope>
</reference>
<proteinExistence type="predicted"/>
<gene>
    <name evidence="1" type="ORF">PPRIM_AZ9-3.1.T0230103</name>
</gene>
<dbReference type="OMA" id="NDDYQGF"/>
<evidence type="ECO:0000313" key="1">
    <source>
        <dbReference type="EMBL" id="CAD8055288.1"/>
    </source>
</evidence>
<organism evidence="1 2">
    <name type="scientific">Paramecium primaurelia</name>
    <dbReference type="NCBI Taxonomy" id="5886"/>
    <lineage>
        <taxon>Eukaryota</taxon>
        <taxon>Sar</taxon>
        <taxon>Alveolata</taxon>
        <taxon>Ciliophora</taxon>
        <taxon>Intramacronucleata</taxon>
        <taxon>Oligohymenophorea</taxon>
        <taxon>Peniculida</taxon>
        <taxon>Parameciidae</taxon>
        <taxon>Paramecium</taxon>
    </lineage>
</organism>
<comment type="caution">
    <text evidence="1">The sequence shown here is derived from an EMBL/GenBank/DDBJ whole genome shotgun (WGS) entry which is preliminary data.</text>
</comment>
<protein>
    <submittedName>
        <fullName evidence="1">Uncharacterized protein</fullName>
    </submittedName>
</protein>
<dbReference type="AlphaFoldDB" id="A0A8S1KJK3"/>
<sequence length="222" mass="26787">MNQDGFVSFMLEKDDSYQFQPTENKLKINNDDEFYRQLSQEFYGQQQQNQYYFKNTKKQIKTIDSLKFKSKPTFQTTESQKSQHSFTNQQQQQQIIQQKIYKLFSKQTPSQQTIPKQIDRSSQKTRNFNDITPQFTFKLEFSNIQKNQHRQSPQNSYRFKFNEEDDYQGFQQQNSHRNTLNSCDKSIKKQDKISDIYYPLKLKTYKGQEVGNLFQLSFRSKQ</sequence>
<dbReference type="EMBL" id="CAJJDM010000021">
    <property type="protein sequence ID" value="CAD8055288.1"/>
    <property type="molecule type" value="Genomic_DNA"/>
</dbReference>
<dbReference type="Proteomes" id="UP000688137">
    <property type="component" value="Unassembled WGS sequence"/>
</dbReference>